<protein>
    <submittedName>
        <fullName evidence="2">Uncharacterized protein</fullName>
    </submittedName>
</protein>
<evidence type="ECO:0000313" key="4">
    <source>
        <dbReference type="Proteomes" id="UP000663864"/>
    </source>
</evidence>
<evidence type="ECO:0000313" key="3">
    <source>
        <dbReference type="EMBL" id="CAF3675485.1"/>
    </source>
</evidence>
<accession>A0A813T4T1</accession>
<dbReference type="EMBL" id="CAJNOT010000055">
    <property type="protein sequence ID" value="CAF0807459.1"/>
    <property type="molecule type" value="Genomic_DNA"/>
</dbReference>
<sequence length="223" mass="26156">MCTYRRLSIEHKFNENLHQKTYLSNLHSYKYREDLLNKKLDYLRKNLEHIEPSVHDDDDDNNDNNNNNEQALMAPNCISRIQNHFRLLNFSSESEKRLLRQASSSSANKSTKQISNQLPMISQKQNSNEINQSIRRSSINNSCRSARNHHDSNDDLLQQKTFQSYVNQQKIDEQNKQMKNNERKTSLLKEFDELKHTIDDPNSTLSVLAALSRAIFFLDSGRK</sequence>
<proteinExistence type="predicted"/>
<feature type="compositionally biased region" description="Polar residues" evidence="1">
    <location>
        <begin position="101"/>
        <end position="125"/>
    </location>
</feature>
<organism evidence="2 4">
    <name type="scientific">Rotaria sordida</name>
    <dbReference type="NCBI Taxonomy" id="392033"/>
    <lineage>
        <taxon>Eukaryota</taxon>
        <taxon>Metazoa</taxon>
        <taxon>Spiralia</taxon>
        <taxon>Gnathifera</taxon>
        <taxon>Rotifera</taxon>
        <taxon>Eurotatoria</taxon>
        <taxon>Bdelloidea</taxon>
        <taxon>Philodinida</taxon>
        <taxon>Philodinidae</taxon>
        <taxon>Rotaria</taxon>
    </lineage>
</organism>
<feature type="region of interest" description="Disordered" evidence="1">
    <location>
        <begin position="99"/>
        <end position="129"/>
    </location>
</feature>
<name>A0A813T4T1_9BILA</name>
<reference evidence="2" key="1">
    <citation type="submission" date="2021-02" db="EMBL/GenBank/DDBJ databases">
        <authorList>
            <person name="Nowell W R."/>
        </authorList>
    </citation>
    <scope>NUCLEOTIDE SEQUENCE</scope>
</reference>
<evidence type="ECO:0000256" key="1">
    <source>
        <dbReference type="SAM" id="MobiDB-lite"/>
    </source>
</evidence>
<dbReference type="EMBL" id="CAJOBD010000477">
    <property type="protein sequence ID" value="CAF3675485.1"/>
    <property type="molecule type" value="Genomic_DNA"/>
</dbReference>
<dbReference type="AlphaFoldDB" id="A0A813T4T1"/>
<evidence type="ECO:0000313" key="2">
    <source>
        <dbReference type="EMBL" id="CAF0807459.1"/>
    </source>
</evidence>
<comment type="caution">
    <text evidence="2">The sequence shown here is derived from an EMBL/GenBank/DDBJ whole genome shotgun (WGS) entry which is preliminary data.</text>
</comment>
<dbReference type="Proteomes" id="UP000663836">
    <property type="component" value="Unassembled WGS sequence"/>
</dbReference>
<gene>
    <name evidence="3" type="ORF">JBS370_LOCUS7836</name>
    <name evidence="2" type="ORF">ZHD862_LOCUS2739</name>
</gene>
<dbReference type="Proteomes" id="UP000663864">
    <property type="component" value="Unassembled WGS sequence"/>
</dbReference>